<keyword evidence="10" id="KW-1185">Reference proteome</keyword>
<accession>A0A6J8BZA3</accession>
<dbReference type="EMBL" id="CACVKT020004142">
    <property type="protein sequence ID" value="CAC5388109.1"/>
    <property type="molecule type" value="Genomic_DNA"/>
</dbReference>
<comment type="subcellular location">
    <subcellularLocation>
        <location evidence="1">Membrane</location>
        <topology evidence="1">Multi-pass membrane protein</topology>
    </subcellularLocation>
</comment>
<feature type="domain" description="Mab-21-like nucleotidyltransferase" evidence="8">
    <location>
        <begin position="764"/>
        <end position="826"/>
    </location>
</feature>
<dbReference type="Pfam" id="PF03348">
    <property type="entry name" value="Serinc"/>
    <property type="match status" value="1"/>
</dbReference>
<sequence>MGCIIGSLACCCGSAACSLCCAACPSCKNSTAARLGYSLMLIIGAVVACIFLAPGLRGTLDDIPGLCKNWVDTKIPGTSWDVFKQNNATEKKEWCDSVVGYLSVYRICFAMAAFFFLMALIMIAVKSSKDPRSGIQNGFWFFKIIILIGICVGAFFIPRGEFGKAWMYIGLIGAFLFVLIQLVLIIDFAHGWAESWVEKYEETESKCYYFGLLFFTIVFYIMALTCVILFYVFYAKGDCHLHKFFVSFNLILCVAVSVLAILPKIQEVNPRSGLLQAAIISIYVQYLTWSAMTNNPDRECNPSLTAITGGTKQGDKQQIWTGDTFDWQSIIGLFIWLFAVLYSSIRTSSNSQVGKLTMSEKTILQSDNGREGLLNGSEDSGKDAEKGGQHVYDNEEEEVAYSYSFFHFMLCLGSLYVMMTLTNWYSPSSDFKTLNANMPSVWVKIASAWVCIGLFRRVTGLDSFRPKLENMTQLQISQYFNKTVSTSNTFFSNIWKPCQMTQARKDLYESYSKSSKNNYLNDFVNNQTFETDYLSFDNIRRIHVHNIENAVSYSKRAALSLKRADIETDSDETVLRRSVVDCGSVTPDCKSKKMYDKPWTPEEYLTDEYLDRLRIPPGDKGKRLSVFYMYSRTMFIYLSYVIGTEETVKIRRKIINEKFPHDVRILGGYLFASGSRAEGLDMKGSDTDIMAIDGLAYESNVPTTGSYVTYRYDSMLKGTQPGYVLVQIIVKGYSPEIYASSNVKTFMSSCLPFFKIAFSLTPHGPAMTAGSCGEDLDIVPCLKSATWPKIASEWIHRKRKYGWPSQEIIKDMESQGCHLVPVNSTTKDKLLKVTRDICRNGLQQVFLNTTIGDFRYYLNNPLAAVEMEKSLRSKHLIEVGRLLLDFQRRVQSFMHLIYNAKLKYLKPYLKKIFRITFIKKSVISVLCHFMNTEDANMDNKMRYLMKHFYLELLLSGCRADLLSGKTLLASWLYNKKKYNDCLLVTDIALKCNEYRVFHANMITITGYPSKEVLSKMSLSFFARNLHLFSTVNVNFTYNSKLLAKDLSRVLAVYMNLTSIDESTMRNNRADFPFPPESYCYFLRYLCHLRLGNSQESEKAFTEMLQVQYQNTDKYEKNIHEMTVYTMRLAGLITKRKLENGTDNDSKISMNDFFQFGPDGIPTVFEKTDLPMLTSFIRNLPDFGPSLDLIRNGFALPHSMFKMCNIQ</sequence>
<protein>
    <submittedName>
        <fullName evidence="9">SERINC1_3</fullName>
    </submittedName>
</protein>
<feature type="transmembrane region" description="Helical" evidence="7">
    <location>
        <begin position="137"/>
        <end position="159"/>
    </location>
</feature>
<name>A0A6J8BZA3_MYTCO</name>
<dbReference type="CDD" id="cd06174">
    <property type="entry name" value="MFS"/>
    <property type="match status" value="1"/>
</dbReference>
<evidence type="ECO:0000256" key="5">
    <source>
        <dbReference type="ARBA" id="ARBA00023136"/>
    </source>
</evidence>
<evidence type="ECO:0000256" key="4">
    <source>
        <dbReference type="ARBA" id="ARBA00022989"/>
    </source>
</evidence>
<gene>
    <name evidence="9" type="ORF">MCOR_23390</name>
</gene>
<keyword evidence="4 7" id="KW-1133">Transmembrane helix</keyword>
<feature type="transmembrane region" description="Helical" evidence="7">
    <location>
        <begin position="400"/>
        <end position="421"/>
    </location>
</feature>
<feature type="transmembrane region" description="Helical" evidence="7">
    <location>
        <begin position="207"/>
        <end position="232"/>
    </location>
</feature>
<evidence type="ECO:0000256" key="7">
    <source>
        <dbReference type="SAM" id="Phobius"/>
    </source>
</evidence>
<keyword evidence="3 7" id="KW-0812">Transmembrane</keyword>
<dbReference type="OrthoDB" id="5963193at2759"/>
<organism evidence="9 10">
    <name type="scientific">Mytilus coruscus</name>
    <name type="common">Sea mussel</name>
    <dbReference type="NCBI Taxonomy" id="42192"/>
    <lineage>
        <taxon>Eukaryota</taxon>
        <taxon>Metazoa</taxon>
        <taxon>Spiralia</taxon>
        <taxon>Lophotrochozoa</taxon>
        <taxon>Mollusca</taxon>
        <taxon>Bivalvia</taxon>
        <taxon>Autobranchia</taxon>
        <taxon>Pteriomorphia</taxon>
        <taxon>Mytilida</taxon>
        <taxon>Mytiloidea</taxon>
        <taxon>Mytilidae</taxon>
        <taxon>Mytilinae</taxon>
        <taxon>Mytilus</taxon>
    </lineage>
</organism>
<proteinExistence type="inferred from homology"/>
<dbReference type="InterPro" id="IPR005016">
    <property type="entry name" value="TDE1/TMS"/>
</dbReference>
<feature type="transmembrane region" description="Helical" evidence="7">
    <location>
        <begin position="244"/>
        <end position="262"/>
    </location>
</feature>
<evidence type="ECO:0000259" key="8">
    <source>
        <dbReference type="Pfam" id="PF03281"/>
    </source>
</evidence>
<dbReference type="Pfam" id="PF03281">
    <property type="entry name" value="Mab-21"/>
    <property type="match status" value="1"/>
</dbReference>
<evidence type="ECO:0000256" key="6">
    <source>
        <dbReference type="SAM" id="MobiDB-lite"/>
    </source>
</evidence>
<feature type="transmembrane region" description="Helical" evidence="7">
    <location>
        <begin position="274"/>
        <end position="292"/>
    </location>
</feature>
<feature type="region of interest" description="Disordered" evidence="6">
    <location>
        <begin position="368"/>
        <end position="389"/>
    </location>
</feature>
<feature type="transmembrane region" description="Helical" evidence="7">
    <location>
        <begin position="35"/>
        <end position="56"/>
    </location>
</feature>
<keyword evidence="5 7" id="KW-0472">Membrane</keyword>
<feature type="transmembrane region" description="Helical" evidence="7">
    <location>
        <begin position="165"/>
        <end position="186"/>
    </location>
</feature>
<evidence type="ECO:0000256" key="2">
    <source>
        <dbReference type="ARBA" id="ARBA00006665"/>
    </source>
</evidence>
<evidence type="ECO:0000313" key="10">
    <source>
        <dbReference type="Proteomes" id="UP000507470"/>
    </source>
</evidence>
<feature type="compositionally biased region" description="Basic and acidic residues" evidence="6">
    <location>
        <begin position="379"/>
        <end position="388"/>
    </location>
</feature>
<dbReference type="PANTHER" id="PTHR10383:SF9">
    <property type="entry name" value="SERINE INCORPORATOR, ISOFORM F"/>
    <property type="match status" value="1"/>
</dbReference>
<dbReference type="PANTHER" id="PTHR10383">
    <property type="entry name" value="SERINE INCORPORATOR"/>
    <property type="match status" value="1"/>
</dbReference>
<feature type="transmembrane region" description="Helical" evidence="7">
    <location>
        <begin position="104"/>
        <end position="125"/>
    </location>
</feature>
<reference evidence="9 10" key="1">
    <citation type="submission" date="2020-06" db="EMBL/GenBank/DDBJ databases">
        <authorList>
            <person name="Li R."/>
            <person name="Bekaert M."/>
        </authorList>
    </citation>
    <scope>NUCLEOTIDE SEQUENCE [LARGE SCALE GENOMIC DNA]</scope>
    <source>
        <strain evidence="10">wild</strain>
    </source>
</reference>
<dbReference type="AlphaFoldDB" id="A0A6J8BZA3"/>
<dbReference type="GO" id="GO:0016020">
    <property type="term" value="C:membrane"/>
    <property type="evidence" value="ECO:0007669"/>
    <property type="project" value="UniProtKB-SubCell"/>
</dbReference>
<evidence type="ECO:0000256" key="3">
    <source>
        <dbReference type="ARBA" id="ARBA00022692"/>
    </source>
</evidence>
<dbReference type="Proteomes" id="UP000507470">
    <property type="component" value="Unassembled WGS sequence"/>
</dbReference>
<evidence type="ECO:0000256" key="1">
    <source>
        <dbReference type="ARBA" id="ARBA00004141"/>
    </source>
</evidence>
<dbReference type="InterPro" id="IPR046903">
    <property type="entry name" value="Mab-21-like_nuc_Trfase"/>
</dbReference>
<evidence type="ECO:0000313" key="9">
    <source>
        <dbReference type="EMBL" id="CAC5388109.1"/>
    </source>
</evidence>
<feature type="transmembrane region" description="Helical" evidence="7">
    <location>
        <begin position="327"/>
        <end position="345"/>
    </location>
</feature>
<comment type="similarity">
    <text evidence="2">Belongs to the TDE1 family.</text>
</comment>